<sequence>MNDTIEIKRIVLNRHKNPKGYVENYYIELDDYTKIKKHFFSEFEIFIGDSVYSAQGIKLAFSRDIITKDFFYSYHNKTRLICIDTIDKAEMINISQRYSKNDRLHWIKKEIIIN</sequence>
<name>A0A3E0DXQ1_9FLAO</name>
<gene>
    <name evidence="1" type="ORF">C8P67_1283</name>
</gene>
<dbReference type="OrthoDB" id="9847619at2"/>
<dbReference type="EMBL" id="QUNI01000028">
    <property type="protein sequence ID" value="REG88763.1"/>
    <property type="molecule type" value="Genomic_DNA"/>
</dbReference>
<reference evidence="1 2" key="1">
    <citation type="submission" date="2018-08" db="EMBL/GenBank/DDBJ databases">
        <title>Genomic Encyclopedia of Archaeal and Bacterial Type Strains, Phase II (KMG-II): from individual species to whole genera.</title>
        <authorList>
            <person name="Goeker M."/>
        </authorList>
    </citation>
    <scope>NUCLEOTIDE SEQUENCE [LARGE SCALE GENOMIC DNA]</scope>
    <source>
        <strain evidence="1 2">DSM 100880</strain>
    </source>
</reference>
<organism evidence="1 2">
    <name type="scientific">Flavobacterium aquicola</name>
    <dbReference type="NCBI Taxonomy" id="1682742"/>
    <lineage>
        <taxon>Bacteria</taxon>
        <taxon>Pseudomonadati</taxon>
        <taxon>Bacteroidota</taxon>
        <taxon>Flavobacteriia</taxon>
        <taxon>Flavobacteriales</taxon>
        <taxon>Flavobacteriaceae</taxon>
        <taxon>Flavobacterium</taxon>
    </lineage>
</organism>
<dbReference type="RefSeq" id="WP_115815264.1">
    <property type="nucleotide sequence ID" value="NZ_QUNI01000028.1"/>
</dbReference>
<accession>A0A3E0DXQ1</accession>
<dbReference type="Proteomes" id="UP000257136">
    <property type="component" value="Unassembled WGS sequence"/>
</dbReference>
<keyword evidence="2" id="KW-1185">Reference proteome</keyword>
<evidence type="ECO:0000313" key="2">
    <source>
        <dbReference type="Proteomes" id="UP000257136"/>
    </source>
</evidence>
<protein>
    <submittedName>
        <fullName evidence="1">Uncharacterized protein</fullName>
    </submittedName>
</protein>
<evidence type="ECO:0000313" key="1">
    <source>
        <dbReference type="EMBL" id="REG88763.1"/>
    </source>
</evidence>
<dbReference type="AlphaFoldDB" id="A0A3E0DXQ1"/>
<comment type="caution">
    <text evidence="1">The sequence shown here is derived from an EMBL/GenBank/DDBJ whole genome shotgun (WGS) entry which is preliminary data.</text>
</comment>
<proteinExistence type="predicted"/>